<accession>A0A6C1DWQ6</accession>
<feature type="compositionally biased region" description="Basic and acidic residues" evidence="5">
    <location>
        <begin position="74"/>
        <end position="92"/>
    </location>
</feature>
<dbReference type="GO" id="GO:0006338">
    <property type="term" value="P:chromatin remodeling"/>
    <property type="evidence" value="ECO:0007669"/>
    <property type="project" value="InterPro"/>
</dbReference>
<protein>
    <submittedName>
        <fullName evidence="7">Vacuolar protein sorting-associated protein 71</fullName>
    </submittedName>
</protein>
<dbReference type="Proteomes" id="UP000501346">
    <property type="component" value="Chromosome ScXIII"/>
</dbReference>
<evidence type="ECO:0000256" key="2">
    <source>
        <dbReference type="ARBA" id="ARBA00022771"/>
    </source>
</evidence>
<dbReference type="PROSITE" id="PS51083">
    <property type="entry name" value="ZF_HIT"/>
    <property type="match status" value="1"/>
</dbReference>
<evidence type="ECO:0000313" key="8">
    <source>
        <dbReference type="Proteomes" id="UP000501346"/>
    </source>
</evidence>
<dbReference type="InterPro" id="IPR007529">
    <property type="entry name" value="Znf_HIT"/>
</dbReference>
<evidence type="ECO:0000256" key="4">
    <source>
        <dbReference type="PROSITE-ProRule" id="PRU00453"/>
    </source>
</evidence>
<keyword evidence="2 4" id="KW-0863">Zinc-finger</keyword>
<keyword evidence="8" id="KW-1185">Reference proteome</keyword>
<dbReference type="GO" id="GO:0005634">
    <property type="term" value="C:nucleus"/>
    <property type="evidence" value="ECO:0007669"/>
    <property type="project" value="UniProtKB-ARBA"/>
</dbReference>
<feature type="region of interest" description="Disordered" evidence="5">
    <location>
        <begin position="64"/>
        <end position="92"/>
    </location>
</feature>
<dbReference type="InterPro" id="IPR039723">
    <property type="entry name" value="Vps71/ZNHIT1"/>
</dbReference>
<feature type="domain" description="HIT-type" evidence="6">
    <location>
        <begin position="244"/>
        <end position="277"/>
    </location>
</feature>
<organism evidence="7 8">
    <name type="scientific">Saccharomyces pastorianus</name>
    <name type="common">Lager yeast</name>
    <name type="synonym">Saccharomyces cerevisiae x Saccharomyces eubayanus</name>
    <dbReference type="NCBI Taxonomy" id="27292"/>
    <lineage>
        <taxon>Eukaryota</taxon>
        <taxon>Fungi</taxon>
        <taxon>Dikarya</taxon>
        <taxon>Ascomycota</taxon>
        <taxon>Saccharomycotina</taxon>
        <taxon>Saccharomycetes</taxon>
        <taxon>Saccharomycetales</taxon>
        <taxon>Saccharomycetaceae</taxon>
        <taxon>Saccharomyces</taxon>
    </lineage>
</organism>
<feature type="compositionally biased region" description="Polar residues" evidence="5">
    <location>
        <begin position="64"/>
        <end position="73"/>
    </location>
</feature>
<dbReference type="OrthoDB" id="74807at2759"/>
<dbReference type="GO" id="GO:0008270">
    <property type="term" value="F:zinc ion binding"/>
    <property type="evidence" value="ECO:0007669"/>
    <property type="project" value="UniProtKB-UniRule"/>
</dbReference>
<evidence type="ECO:0000259" key="6">
    <source>
        <dbReference type="PROSITE" id="PS51083"/>
    </source>
</evidence>
<dbReference type="CDD" id="cd21437">
    <property type="entry name" value="zf-HIT_ZNHIT1_like"/>
    <property type="match status" value="1"/>
</dbReference>
<proteinExistence type="predicted"/>
<evidence type="ECO:0000256" key="3">
    <source>
        <dbReference type="ARBA" id="ARBA00022833"/>
    </source>
</evidence>
<gene>
    <name evidence="7" type="primary">VPS71_1</name>
    <name evidence="7" type="ORF">GRS66_003861</name>
</gene>
<evidence type="ECO:0000256" key="1">
    <source>
        <dbReference type="ARBA" id="ARBA00022723"/>
    </source>
</evidence>
<dbReference type="EMBL" id="CP048994">
    <property type="protein sequence ID" value="QID81482.1"/>
    <property type="molecule type" value="Genomic_DNA"/>
</dbReference>
<evidence type="ECO:0000256" key="5">
    <source>
        <dbReference type="SAM" id="MobiDB-lite"/>
    </source>
</evidence>
<keyword evidence="3" id="KW-0862">Zinc</keyword>
<evidence type="ECO:0000313" key="7">
    <source>
        <dbReference type="EMBL" id="QID81482.1"/>
    </source>
</evidence>
<keyword evidence="1" id="KW-0479">Metal-binding</keyword>
<sequence length="280" mass="32007">MKALVEEIDKKTYNPDIYFTSLDPQARRYTSKKINKQGTISTSRPVKRINYSLADLEARLYTSRSEGDGNSISRQDDRNSKNSHSFEERYTQQEILQSDRRFMELNTENFSDLPNVPTLLSDLTGVPRDRIESTTKPISQTSDGLSALMGGSSFVKEHSKYGHGWVLKPETLREIQLSYKSTKLPKPKRKNTNRIVALKKVLSSKRNLHSFLDSALLNLMDKNVIYHNVYNKRYFKVVPLITTCSICGGYDSISSCVNCGNKICSVSCFKLHNETRCRNR</sequence>
<dbReference type="PANTHER" id="PTHR13093">
    <property type="entry name" value="ZINC FINGER HIT DOMAIN CONTAINING PROTEIN 1"/>
    <property type="match status" value="1"/>
</dbReference>
<name>A0A6C1DWQ6_SACPS</name>
<reference evidence="7 8" key="1">
    <citation type="journal article" date="2019" name="BMC Genomics">
        <title>Chromosome level assembly and comparative genome analysis confirm lager-brewing yeasts originated from a single hybridization.</title>
        <authorList>
            <person name="Salazar A.N."/>
            <person name="Gorter de Vries A.R."/>
            <person name="van den Broek M."/>
            <person name="Brouwers N."/>
            <person name="de la Torre Cortes P."/>
            <person name="Kuijpers N.G.A."/>
            <person name="Daran J.G."/>
            <person name="Abeel T."/>
        </authorList>
    </citation>
    <scope>NUCLEOTIDE SEQUENCE [LARGE SCALE GENOMIC DNA]</scope>
    <source>
        <strain evidence="7 8">CBS 1483</strain>
    </source>
</reference>
<dbReference type="AlphaFoldDB" id="A0A6C1DWQ6"/>